<gene>
    <name evidence="1" type="ORF">SPELUC_LOCUS811</name>
</gene>
<organism evidence="1 2">
    <name type="scientific">Cetraspora pellucida</name>
    <dbReference type="NCBI Taxonomy" id="1433469"/>
    <lineage>
        <taxon>Eukaryota</taxon>
        <taxon>Fungi</taxon>
        <taxon>Fungi incertae sedis</taxon>
        <taxon>Mucoromycota</taxon>
        <taxon>Glomeromycotina</taxon>
        <taxon>Glomeromycetes</taxon>
        <taxon>Diversisporales</taxon>
        <taxon>Gigasporaceae</taxon>
        <taxon>Cetraspora</taxon>
    </lineage>
</organism>
<protein>
    <submittedName>
        <fullName evidence="1">8080_t:CDS:1</fullName>
    </submittedName>
</protein>
<proteinExistence type="predicted"/>
<feature type="non-terminal residue" evidence="1">
    <location>
        <position position="57"/>
    </location>
</feature>
<keyword evidence="2" id="KW-1185">Reference proteome</keyword>
<evidence type="ECO:0000313" key="2">
    <source>
        <dbReference type="Proteomes" id="UP000789366"/>
    </source>
</evidence>
<dbReference type="EMBL" id="CAJVPW010000354">
    <property type="protein sequence ID" value="CAG8451301.1"/>
    <property type="molecule type" value="Genomic_DNA"/>
</dbReference>
<name>A0ACA9K4G5_9GLOM</name>
<accession>A0ACA9K4G5</accession>
<dbReference type="Proteomes" id="UP000789366">
    <property type="component" value="Unassembled WGS sequence"/>
</dbReference>
<evidence type="ECO:0000313" key="1">
    <source>
        <dbReference type="EMBL" id="CAG8451301.1"/>
    </source>
</evidence>
<reference evidence="1" key="1">
    <citation type="submission" date="2021-06" db="EMBL/GenBank/DDBJ databases">
        <authorList>
            <person name="Kallberg Y."/>
            <person name="Tangrot J."/>
            <person name="Rosling A."/>
        </authorList>
    </citation>
    <scope>NUCLEOTIDE SEQUENCE</scope>
    <source>
        <strain evidence="1">28 12/20/2015</strain>
    </source>
</reference>
<feature type="non-terminal residue" evidence="1">
    <location>
        <position position="1"/>
    </location>
</feature>
<sequence length="57" mass="6809">NLEHEKEEQKKELNIMNSSDCKILMQEFLQVAHLFPSTKCNKLAKKLFEIKKVIKYE</sequence>
<comment type="caution">
    <text evidence="1">The sequence shown here is derived from an EMBL/GenBank/DDBJ whole genome shotgun (WGS) entry which is preliminary data.</text>
</comment>